<evidence type="ECO:0000256" key="2">
    <source>
        <dbReference type="ARBA" id="ARBA00004370"/>
    </source>
</evidence>
<keyword evidence="16" id="KW-1185">Reference proteome</keyword>
<gene>
    <name evidence="15" type="ORF">M378DRAFT_531086</name>
</gene>
<evidence type="ECO:0000256" key="9">
    <source>
        <dbReference type="ARBA" id="ARBA00023004"/>
    </source>
</evidence>
<keyword evidence="10 13" id="KW-0503">Monooxygenase</keyword>
<dbReference type="SUPFAM" id="SSF48264">
    <property type="entry name" value="Cytochrome P450"/>
    <property type="match status" value="1"/>
</dbReference>
<dbReference type="InterPro" id="IPR001128">
    <property type="entry name" value="Cyt_P450"/>
</dbReference>
<dbReference type="InParanoid" id="A0A0C2WUU2"/>
<evidence type="ECO:0000256" key="10">
    <source>
        <dbReference type="ARBA" id="ARBA00023033"/>
    </source>
</evidence>
<evidence type="ECO:0000256" key="12">
    <source>
        <dbReference type="PIRSR" id="PIRSR602403-1"/>
    </source>
</evidence>
<dbReference type="Gene3D" id="1.10.630.10">
    <property type="entry name" value="Cytochrome P450"/>
    <property type="match status" value="1"/>
</dbReference>
<dbReference type="PRINTS" id="PR00465">
    <property type="entry name" value="EP450IV"/>
</dbReference>
<organism evidence="15 16">
    <name type="scientific">Amanita muscaria (strain Koide BX008)</name>
    <dbReference type="NCBI Taxonomy" id="946122"/>
    <lineage>
        <taxon>Eukaryota</taxon>
        <taxon>Fungi</taxon>
        <taxon>Dikarya</taxon>
        <taxon>Basidiomycota</taxon>
        <taxon>Agaricomycotina</taxon>
        <taxon>Agaricomycetes</taxon>
        <taxon>Agaricomycetidae</taxon>
        <taxon>Agaricales</taxon>
        <taxon>Pluteineae</taxon>
        <taxon>Amanitaceae</taxon>
        <taxon>Amanita</taxon>
    </lineage>
</organism>
<keyword evidence="11 14" id="KW-0472">Membrane</keyword>
<dbReference type="OrthoDB" id="1844152at2759"/>
<comment type="subcellular location">
    <subcellularLocation>
        <location evidence="2">Membrane</location>
    </subcellularLocation>
</comment>
<feature type="binding site" description="axial binding residue" evidence="12">
    <location>
        <position position="462"/>
    </location>
    <ligand>
        <name>heme</name>
        <dbReference type="ChEBI" id="CHEBI:30413"/>
    </ligand>
    <ligandPart>
        <name>Fe</name>
        <dbReference type="ChEBI" id="CHEBI:18248"/>
    </ligandPart>
</feature>
<dbReference type="CDD" id="cd11041">
    <property type="entry name" value="CYP503A1-like"/>
    <property type="match status" value="1"/>
</dbReference>
<dbReference type="GO" id="GO:0004497">
    <property type="term" value="F:monooxygenase activity"/>
    <property type="evidence" value="ECO:0007669"/>
    <property type="project" value="UniProtKB-KW"/>
</dbReference>
<evidence type="ECO:0000256" key="8">
    <source>
        <dbReference type="ARBA" id="ARBA00023002"/>
    </source>
</evidence>
<dbReference type="PANTHER" id="PTHR46206:SF5">
    <property type="entry name" value="P450, PUTATIVE (EUROFUNG)-RELATED"/>
    <property type="match status" value="1"/>
</dbReference>
<feature type="transmembrane region" description="Helical" evidence="14">
    <location>
        <begin position="6"/>
        <end position="26"/>
    </location>
</feature>
<keyword evidence="4 12" id="KW-0349">Heme</keyword>
<keyword evidence="6 12" id="KW-0479">Metal-binding</keyword>
<comment type="similarity">
    <text evidence="3 13">Belongs to the cytochrome P450 family.</text>
</comment>
<dbReference type="PANTHER" id="PTHR46206">
    <property type="entry name" value="CYTOCHROME P450"/>
    <property type="match status" value="1"/>
</dbReference>
<reference evidence="15 16" key="1">
    <citation type="submission" date="2014-04" db="EMBL/GenBank/DDBJ databases">
        <title>Evolutionary Origins and Diversification of the Mycorrhizal Mutualists.</title>
        <authorList>
            <consortium name="DOE Joint Genome Institute"/>
            <consortium name="Mycorrhizal Genomics Consortium"/>
            <person name="Kohler A."/>
            <person name="Kuo A."/>
            <person name="Nagy L.G."/>
            <person name="Floudas D."/>
            <person name="Copeland A."/>
            <person name="Barry K.W."/>
            <person name="Cichocki N."/>
            <person name="Veneault-Fourrey C."/>
            <person name="LaButti K."/>
            <person name="Lindquist E.A."/>
            <person name="Lipzen A."/>
            <person name="Lundell T."/>
            <person name="Morin E."/>
            <person name="Murat C."/>
            <person name="Riley R."/>
            <person name="Ohm R."/>
            <person name="Sun H."/>
            <person name="Tunlid A."/>
            <person name="Henrissat B."/>
            <person name="Grigoriev I.V."/>
            <person name="Hibbett D.S."/>
            <person name="Martin F."/>
        </authorList>
    </citation>
    <scope>NUCLEOTIDE SEQUENCE [LARGE SCALE GENOMIC DNA]</scope>
    <source>
        <strain evidence="15 16">Koide BX008</strain>
    </source>
</reference>
<evidence type="ECO:0000256" key="1">
    <source>
        <dbReference type="ARBA" id="ARBA00001971"/>
    </source>
</evidence>
<evidence type="ECO:0008006" key="17">
    <source>
        <dbReference type="Google" id="ProtNLM"/>
    </source>
</evidence>
<dbReference type="GO" id="GO:0016020">
    <property type="term" value="C:membrane"/>
    <property type="evidence" value="ECO:0007669"/>
    <property type="project" value="UniProtKB-SubCell"/>
</dbReference>
<dbReference type="GO" id="GO:0016705">
    <property type="term" value="F:oxidoreductase activity, acting on paired donors, with incorporation or reduction of molecular oxygen"/>
    <property type="evidence" value="ECO:0007669"/>
    <property type="project" value="InterPro"/>
</dbReference>
<dbReference type="AlphaFoldDB" id="A0A0C2WUU2"/>
<dbReference type="InterPro" id="IPR036396">
    <property type="entry name" value="Cyt_P450_sf"/>
</dbReference>
<dbReference type="Proteomes" id="UP000054549">
    <property type="component" value="Unassembled WGS sequence"/>
</dbReference>
<dbReference type="STRING" id="946122.A0A0C2WUU2"/>
<dbReference type="EMBL" id="KN818242">
    <property type="protein sequence ID" value="KIL65507.1"/>
    <property type="molecule type" value="Genomic_DNA"/>
</dbReference>
<sequence>METPTFAVLLLVISLFYVPSIWRTFLRNRKLRSIPAAGPSGALTSYIGALRLLFHSQEMVQEGYNKFHGSLFKIPTLTSWTIVATGGNLIDEIRRAPDDALSSHEATKEVMILYPLVIFKAANRQSVKILYMELTIGRNPDPFHADVIKKPLTKNIGARLADVQDEIVTAFEDNIPATESEWTRITAYPTIMDIVCRASNRMFVGLPLCRDPDWLELNKKFTIDVAKAGHFLAFVPPALRPFAASLMRSIPNGIQRGIKHLEPLLRKRFEQEAKHGKDWPERPNDIVTWMLEVTKERQRSVRDLVVTVLLINFAAIHTTTMSFTYVMYELATRPEYVKPLRDEIEAVTKEEGWSKDSIRKLRKVDSFIKESLRLSNFTLVTMLRKALRDFTLSDGTTIPAGSTVAVPFDSVHTDAINYSDPSVFDGFRFEKLHEQDSGENVRHEITSLGVDYVLFGNGRHACPGRFFVANELKVMLAHVVMNYDVKMADGKGRPENWQFGFHRLPDRTAQILFRKRRAPMTTRAYFTSTLFSFLMHPQYPFLAREL</sequence>
<keyword evidence="5 14" id="KW-0812">Transmembrane</keyword>
<evidence type="ECO:0000256" key="7">
    <source>
        <dbReference type="ARBA" id="ARBA00022989"/>
    </source>
</evidence>
<dbReference type="InterPro" id="IPR017972">
    <property type="entry name" value="Cyt_P450_CS"/>
</dbReference>
<evidence type="ECO:0000256" key="11">
    <source>
        <dbReference type="ARBA" id="ARBA00023136"/>
    </source>
</evidence>
<keyword evidence="9 12" id="KW-0408">Iron</keyword>
<proteinExistence type="inferred from homology"/>
<keyword evidence="7 14" id="KW-1133">Transmembrane helix</keyword>
<name>A0A0C2WUU2_AMAMK</name>
<evidence type="ECO:0000313" key="16">
    <source>
        <dbReference type="Proteomes" id="UP000054549"/>
    </source>
</evidence>
<dbReference type="InterPro" id="IPR002403">
    <property type="entry name" value="Cyt_P450_E_grp-IV"/>
</dbReference>
<keyword evidence="8 13" id="KW-0560">Oxidoreductase</keyword>
<evidence type="ECO:0000256" key="6">
    <source>
        <dbReference type="ARBA" id="ARBA00022723"/>
    </source>
</evidence>
<evidence type="ECO:0000256" key="5">
    <source>
        <dbReference type="ARBA" id="ARBA00022692"/>
    </source>
</evidence>
<evidence type="ECO:0000256" key="14">
    <source>
        <dbReference type="SAM" id="Phobius"/>
    </source>
</evidence>
<dbReference type="GO" id="GO:0020037">
    <property type="term" value="F:heme binding"/>
    <property type="evidence" value="ECO:0007669"/>
    <property type="project" value="InterPro"/>
</dbReference>
<evidence type="ECO:0000313" key="15">
    <source>
        <dbReference type="EMBL" id="KIL65507.1"/>
    </source>
</evidence>
<dbReference type="Pfam" id="PF00067">
    <property type="entry name" value="p450"/>
    <property type="match status" value="1"/>
</dbReference>
<dbReference type="PROSITE" id="PS00086">
    <property type="entry name" value="CYTOCHROME_P450"/>
    <property type="match status" value="1"/>
</dbReference>
<dbReference type="GO" id="GO:0005506">
    <property type="term" value="F:iron ion binding"/>
    <property type="evidence" value="ECO:0007669"/>
    <property type="project" value="InterPro"/>
</dbReference>
<evidence type="ECO:0000256" key="4">
    <source>
        <dbReference type="ARBA" id="ARBA00022617"/>
    </source>
</evidence>
<comment type="cofactor">
    <cofactor evidence="1 12">
        <name>heme</name>
        <dbReference type="ChEBI" id="CHEBI:30413"/>
    </cofactor>
</comment>
<feature type="transmembrane region" description="Helical" evidence="14">
    <location>
        <begin position="304"/>
        <end position="328"/>
    </location>
</feature>
<protein>
    <recommendedName>
        <fullName evidence="17">Cytochrome P450</fullName>
    </recommendedName>
</protein>
<accession>A0A0C2WUU2</accession>
<evidence type="ECO:0000256" key="13">
    <source>
        <dbReference type="RuleBase" id="RU000461"/>
    </source>
</evidence>
<dbReference type="HOGENOM" id="CLU_022195_0_2_1"/>
<evidence type="ECO:0000256" key="3">
    <source>
        <dbReference type="ARBA" id="ARBA00010617"/>
    </source>
</evidence>